<keyword evidence="2" id="KW-1185">Reference proteome</keyword>
<dbReference type="Proteomes" id="UP000887159">
    <property type="component" value="Unassembled WGS sequence"/>
</dbReference>
<comment type="caution">
    <text evidence="1">The sequence shown here is derived from an EMBL/GenBank/DDBJ whole genome shotgun (WGS) entry which is preliminary data.</text>
</comment>
<gene>
    <name evidence="1" type="primary">NCL1_05223</name>
    <name evidence="1" type="ORF">TNCV_3046471</name>
</gene>
<protein>
    <submittedName>
        <fullName evidence="1">Uncharacterized protein</fullName>
    </submittedName>
</protein>
<sequence>MASLVTSSSPVPLKTCYGGQRCTLNLSRAETSSRWCGVVVREGYQLRCVHVTSLWFKITWSIAKGPRVAEQCDVNVQSITLVNDNSTLDKTWNYLRTISAAISYNSYNRVEICSEMRPSVEYISELQQHVYSKVHVLIPHAIYCK</sequence>
<proteinExistence type="predicted"/>
<evidence type="ECO:0000313" key="2">
    <source>
        <dbReference type="Proteomes" id="UP000887159"/>
    </source>
</evidence>
<accession>A0A8X6RI28</accession>
<evidence type="ECO:0000313" key="1">
    <source>
        <dbReference type="EMBL" id="GFX95015.1"/>
    </source>
</evidence>
<name>A0A8X6RI28_TRICX</name>
<dbReference type="EMBL" id="BMAU01021182">
    <property type="protein sequence ID" value="GFX95015.1"/>
    <property type="molecule type" value="Genomic_DNA"/>
</dbReference>
<dbReference type="AlphaFoldDB" id="A0A8X6RI28"/>
<organism evidence="1 2">
    <name type="scientific">Trichonephila clavipes</name>
    <name type="common">Golden silk orbweaver</name>
    <name type="synonym">Nephila clavipes</name>
    <dbReference type="NCBI Taxonomy" id="2585209"/>
    <lineage>
        <taxon>Eukaryota</taxon>
        <taxon>Metazoa</taxon>
        <taxon>Ecdysozoa</taxon>
        <taxon>Arthropoda</taxon>
        <taxon>Chelicerata</taxon>
        <taxon>Arachnida</taxon>
        <taxon>Araneae</taxon>
        <taxon>Araneomorphae</taxon>
        <taxon>Entelegynae</taxon>
        <taxon>Araneoidea</taxon>
        <taxon>Nephilidae</taxon>
        <taxon>Trichonephila</taxon>
    </lineage>
</organism>
<reference evidence="1" key="1">
    <citation type="submission" date="2020-08" db="EMBL/GenBank/DDBJ databases">
        <title>Multicomponent nature underlies the extraordinary mechanical properties of spider dragline silk.</title>
        <authorList>
            <person name="Kono N."/>
            <person name="Nakamura H."/>
            <person name="Mori M."/>
            <person name="Yoshida Y."/>
            <person name="Ohtoshi R."/>
            <person name="Malay A.D."/>
            <person name="Moran D.A.P."/>
            <person name="Tomita M."/>
            <person name="Numata K."/>
            <person name="Arakawa K."/>
        </authorList>
    </citation>
    <scope>NUCLEOTIDE SEQUENCE</scope>
</reference>